<reference evidence="1" key="1">
    <citation type="journal article" date="2021" name="Sci. Rep.">
        <title>Diploid genomic architecture of Nitzschia inconspicua, an elite biomass production diatom.</title>
        <authorList>
            <person name="Oliver A."/>
            <person name="Podell S."/>
            <person name="Pinowska A."/>
            <person name="Traller J.C."/>
            <person name="Smith S.R."/>
            <person name="McClure R."/>
            <person name="Beliaev A."/>
            <person name="Bohutskyi P."/>
            <person name="Hill E.A."/>
            <person name="Rabines A."/>
            <person name="Zheng H."/>
            <person name="Allen L.Z."/>
            <person name="Kuo A."/>
            <person name="Grigoriev I.V."/>
            <person name="Allen A.E."/>
            <person name="Hazlebeck D."/>
            <person name="Allen E.E."/>
        </authorList>
    </citation>
    <scope>NUCLEOTIDE SEQUENCE</scope>
    <source>
        <strain evidence="1">Hildebrandi</strain>
    </source>
</reference>
<dbReference type="AlphaFoldDB" id="A0A9K3PCU6"/>
<gene>
    <name evidence="1" type="ORF">IV203_020812</name>
</gene>
<evidence type="ECO:0000313" key="1">
    <source>
        <dbReference type="EMBL" id="KAG7342868.1"/>
    </source>
</evidence>
<accession>A0A9K3PCU6</accession>
<evidence type="ECO:0000313" key="2">
    <source>
        <dbReference type="Proteomes" id="UP000693970"/>
    </source>
</evidence>
<proteinExistence type="predicted"/>
<reference evidence="1" key="2">
    <citation type="submission" date="2021-04" db="EMBL/GenBank/DDBJ databases">
        <authorList>
            <person name="Podell S."/>
        </authorList>
    </citation>
    <scope>NUCLEOTIDE SEQUENCE</scope>
    <source>
        <strain evidence="1">Hildebrandi</strain>
    </source>
</reference>
<dbReference type="Proteomes" id="UP000693970">
    <property type="component" value="Unassembled WGS sequence"/>
</dbReference>
<comment type="caution">
    <text evidence="1">The sequence shown here is derived from an EMBL/GenBank/DDBJ whole genome shotgun (WGS) entry which is preliminary data.</text>
</comment>
<organism evidence="1 2">
    <name type="scientific">Nitzschia inconspicua</name>
    <dbReference type="NCBI Taxonomy" id="303405"/>
    <lineage>
        <taxon>Eukaryota</taxon>
        <taxon>Sar</taxon>
        <taxon>Stramenopiles</taxon>
        <taxon>Ochrophyta</taxon>
        <taxon>Bacillariophyta</taxon>
        <taxon>Bacillariophyceae</taxon>
        <taxon>Bacillariophycidae</taxon>
        <taxon>Bacillariales</taxon>
        <taxon>Bacillariaceae</taxon>
        <taxon>Nitzschia</taxon>
    </lineage>
</organism>
<dbReference type="EMBL" id="JAGRRH010000024">
    <property type="protein sequence ID" value="KAG7342868.1"/>
    <property type="molecule type" value="Genomic_DNA"/>
</dbReference>
<name>A0A9K3PCU6_9STRA</name>
<protein>
    <submittedName>
        <fullName evidence="1">Uncharacterized protein</fullName>
    </submittedName>
</protein>
<sequence length="146" mass="16647">MNSTTASTTSTSQSVVSTSPCESWIQKRDACRSKRGERHERCCITALKAKRCLSFEHCPVEARPYYGETNGGIKNICSAFDESSSCFGNPRIMSIDSARATDERTRIFHYHEKARRKVGNNKQQLKECAELSERLHRCLQKRQVQL</sequence>
<keyword evidence="2" id="KW-1185">Reference proteome</keyword>